<dbReference type="EMBL" id="ATCL01000012">
    <property type="protein sequence ID" value="ERG68039.1"/>
    <property type="molecule type" value="Genomic_DNA"/>
</dbReference>
<organism evidence="2 3">
    <name type="scientific">Exiguobacterium chiriqhucha RW-2</name>
    <dbReference type="NCBI Taxonomy" id="1345023"/>
    <lineage>
        <taxon>Bacteria</taxon>
        <taxon>Bacillati</taxon>
        <taxon>Bacillota</taxon>
        <taxon>Bacilli</taxon>
        <taxon>Bacillales</taxon>
        <taxon>Bacillales Family XII. Incertae Sedis</taxon>
        <taxon>Exiguobacterium</taxon>
    </lineage>
</organism>
<evidence type="ECO:0000256" key="1">
    <source>
        <dbReference type="SAM" id="Phobius"/>
    </source>
</evidence>
<dbReference type="AlphaFoldDB" id="U1LZ82"/>
<keyword evidence="3" id="KW-1185">Reference proteome</keyword>
<keyword evidence="1" id="KW-0472">Membrane</keyword>
<keyword evidence="1" id="KW-1133">Transmembrane helix</keyword>
<comment type="caution">
    <text evidence="2">The sequence shown here is derived from an EMBL/GenBank/DDBJ whole genome shotgun (WGS) entry which is preliminary data.</text>
</comment>
<dbReference type="PATRIC" id="fig|1345023.5.peg.637"/>
<dbReference type="RefSeq" id="WP_021065799.1">
    <property type="nucleotide sequence ID" value="NZ_ATCL01000012.1"/>
</dbReference>
<feature type="transmembrane region" description="Helical" evidence="1">
    <location>
        <begin position="7"/>
        <end position="24"/>
    </location>
</feature>
<name>U1LZ82_9BACL</name>
<protein>
    <submittedName>
        <fullName evidence="2">Uncharacterized protein</fullName>
    </submittedName>
</protein>
<evidence type="ECO:0000313" key="3">
    <source>
        <dbReference type="Proteomes" id="UP000016464"/>
    </source>
</evidence>
<evidence type="ECO:0000313" key="2">
    <source>
        <dbReference type="EMBL" id="ERG68039.1"/>
    </source>
</evidence>
<feature type="transmembrane region" description="Helical" evidence="1">
    <location>
        <begin position="30"/>
        <end position="49"/>
    </location>
</feature>
<gene>
    <name evidence="2" type="ORF">M467_12180</name>
</gene>
<accession>U1LZ82</accession>
<dbReference type="eggNOG" id="ENOG502ZRKS">
    <property type="taxonomic scope" value="Bacteria"/>
</dbReference>
<sequence length="318" mass="35718">MKKLYSYMFPISLGAFALVATPVADSNLVISVLILVGVVTLWLGITSVAKKADENEQKMNALLNSIEHQTEVVREAVTELRQNGEVVATGLQNMHDVASELNKSSQENVEAMKSNTEAITEQLSKLKESNQNDIQEIVKKQDGLLRLAEELVEIQNEIPNGFKELQDSISQANDDQIEVMQGLETHIYEMKNGKESYHEQLLELNGKIIDTVNTRVENLSMYIQEEATTLMKRSEDAQVLALKEVEAFGTLIKQIEELNQQMQHVSKHNQEASVKELERLTEISAALLEGISQLTNSKSAERKKILLVQKKLIEKFAD</sequence>
<keyword evidence="1" id="KW-0812">Transmembrane</keyword>
<proteinExistence type="predicted"/>
<reference evidence="2 3" key="1">
    <citation type="journal article" date="2013" name="Genome Announc.">
        <title>Draft Genome Sequence of Exiguobacterium pavilionensis Strain RW-2, with Wide Thermal, Salinity, and pH Tolerance, Isolated from Modern Freshwater Microbialites.</title>
        <authorList>
            <person name="White R.A.III."/>
            <person name="Grassa C.J."/>
            <person name="Suttle C.A."/>
        </authorList>
    </citation>
    <scope>NUCLEOTIDE SEQUENCE [LARGE SCALE GENOMIC DNA]</scope>
    <source>
        <strain evidence="2 3">RW-2</strain>
    </source>
</reference>
<dbReference type="Proteomes" id="UP000016464">
    <property type="component" value="Unassembled WGS sequence"/>
</dbReference>